<protein>
    <submittedName>
        <fullName evidence="2">Uncharacterized protein</fullName>
    </submittedName>
</protein>
<comment type="caution">
    <text evidence="2">The sequence shown here is derived from an EMBL/GenBank/DDBJ whole genome shotgun (WGS) entry which is preliminary data.</text>
</comment>
<feature type="compositionally biased region" description="Basic residues" evidence="1">
    <location>
        <begin position="1"/>
        <end position="10"/>
    </location>
</feature>
<name>A0A9N7YZN3_PLEPL</name>
<feature type="compositionally biased region" description="Basic residues" evidence="1">
    <location>
        <begin position="158"/>
        <end position="169"/>
    </location>
</feature>
<keyword evidence="3" id="KW-1185">Reference proteome</keyword>
<dbReference type="AlphaFoldDB" id="A0A9N7YZN3"/>
<feature type="compositionally biased region" description="Polar residues" evidence="1">
    <location>
        <begin position="44"/>
        <end position="63"/>
    </location>
</feature>
<dbReference type="Proteomes" id="UP001153269">
    <property type="component" value="Unassembled WGS sequence"/>
</dbReference>
<evidence type="ECO:0000313" key="2">
    <source>
        <dbReference type="EMBL" id="CAB1443622.1"/>
    </source>
</evidence>
<dbReference type="EMBL" id="CADEAL010003135">
    <property type="protein sequence ID" value="CAB1443622.1"/>
    <property type="molecule type" value="Genomic_DNA"/>
</dbReference>
<accession>A0A9N7YZN3</accession>
<gene>
    <name evidence="2" type="ORF">PLEPLA_LOCUS31338</name>
</gene>
<proteinExistence type="predicted"/>
<sequence length="169" mass="18720">MISGPQRRRSPGSQRAFRENYSAVDTEPKRAQRRLRPNSWFWLPSNSQAGGSKGNVPQATQPGNPNPEREVWRAASEHERNKRRRSAAFSREPSEANMDMVPMRSTGPADLDLPPPGPRTGPYHNPAAPPPPQPVSCSPDVDTQRPCLSSPLPAHIQTYHHPKRPAKSG</sequence>
<reference evidence="2" key="1">
    <citation type="submission" date="2020-03" db="EMBL/GenBank/DDBJ databases">
        <authorList>
            <person name="Weist P."/>
        </authorList>
    </citation>
    <scope>NUCLEOTIDE SEQUENCE</scope>
</reference>
<evidence type="ECO:0000313" key="3">
    <source>
        <dbReference type="Proteomes" id="UP001153269"/>
    </source>
</evidence>
<evidence type="ECO:0000256" key="1">
    <source>
        <dbReference type="SAM" id="MobiDB-lite"/>
    </source>
</evidence>
<feature type="region of interest" description="Disordered" evidence="1">
    <location>
        <begin position="1"/>
        <end position="169"/>
    </location>
</feature>
<feature type="compositionally biased region" description="Basic and acidic residues" evidence="1">
    <location>
        <begin position="67"/>
        <end position="80"/>
    </location>
</feature>
<organism evidence="2 3">
    <name type="scientific">Pleuronectes platessa</name>
    <name type="common">European plaice</name>
    <dbReference type="NCBI Taxonomy" id="8262"/>
    <lineage>
        <taxon>Eukaryota</taxon>
        <taxon>Metazoa</taxon>
        <taxon>Chordata</taxon>
        <taxon>Craniata</taxon>
        <taxon>Vertebrata</taxon>
        <taxon>Euteleostomi</taxon>
        <taxon>Actinopterygii</taxon>
        <taxon>Neopterygii</taxon>
        <taxon>Teleostei</taxon>
        <taxon>Neoteleostei</taxon>
        <taxon>Acanthomorphata</taxon>
        <taxon>Carangaria</taxon>
        <taxon>Pleuronectiformes</taxon>
        <taxon>Pleuronectoidei</taxon>
        <taxon>Pleuronectidae</taxon>
        <taxon>Pleuronectes</taxon>
    </lineage>
</organism>